<dbReference type="AlphaFoldDB" id="A0A6J4PGL9"/>
<sequence>MEAKKNRERFLLDGFATVCTDFPAGIIGNTESPDFLISQDSRVMGIEVIDYVRGQDGRGSSHRRNEMLLQELAIKARHEYETLYPYPLVVRFLGHPPGQQLPKINTSRLALDAAETVSQFVPETFFESVRIDSDQFEGSVLQTVVASISVTRARNARQASWSVVSAGFVSASVEEIRELVAYKDAKVPTYLQRCHEVWLLIVGDGTNISSTLDLSEDVRQVIFPSRFERSYFYDHQGKQAIRLRTQR</sequence>
<accession>A0A6J4PGL9</accession>
<protein>
    <submittedName>
        <fullName evidence="1">Uncharacterized protein</fullName>
    </submittedName>
</protein>
<dbReference type="EMBL" id="CADCUV010000084">
    <property type="protein sequence ID" value="CAA9414095.1"/>
    <property type="molecule type" value="Genomic_DNA"/>
</dbReference>
<evidence type="ECO:0000313" key="1">
    <source>
        <dbReference type="EMBL" id="CAA9414095.1"/>
    </source>
</evidence>
<organism evidence="1">
    <name type="scientific">uncultured Rubrobacteraceae bacterium</name>
    <dbReference type="NCBI Taxonomy" id="349277"/>
    <lineage>
        <taxon>Bacteria</taxon>
        <taxon>Bacillati</taxon>
        <taxon>Actinomycetota</taxon>
        <taxon>Rubrobacteria</taxon>
        <taxon>Rubrobacterales</taxon>
        <taxon>Rubrobacteraceae</taxon>
        <taxon>environmental samples</taxon>
    </lineage>
</organism>
<gene>
    <name evidence="1" type="ORF">AVDCRST_MAG22-2095</name>
</gene>
<reference evidence="1" key="1">
    <citation type="submission" date="2020-02" db="EMBL/GenBank/DDBJ databases">
        <authorList>
            <person name="Meier V. D."/>
        </authorList>
    </citation>
    <scope>NUCLEOTIDE SEQUENCE</scope>
    <source>
        <strain evidence="1">AVDCRST_MAG22</strain>
    </source>
</reference>
<name>A0A6J4PGL9_9ACTN</name>
<proteinExistence type="predicted"/>